<dbReference type="PANTHER" id="PTHR46581">
    <property type="entry name" value="ARABINOSYLTRANSFERASE RRA3"/>
    <property type="match status" value="1"/>
</dbReference>
<comment type="caution">
    <text evidence="2">The sequence shown here is derived from an EMBL/GenBank/DDBJ whole genome shotgun (WGS) entry which is preliminary data.</text>
</comment>
<evidence type="ECO:0000259" key="1">
    <source>
        <dbReference type="Pfam" id="PF03407"/>
    </source>
</evidence>
<dbReference type="InterPro" id="IPR005069">
    <property type="entry name" value="Nucl-diP-sugar_transferase"/>
</dbReference>
<dbReference type="STRING" id="33097.A0A150GY43"/>
<dbReference type="PANTHER" id="PTHR46581:SF3">
    <property type="entry name" value="ARABINOSYLTRANSFERASE RRA3"/>
    <property type="match status" value="1"/>
</dbReference>
<accession>A0A150GY43</accession>
<reference evidence="3" key="1">
    <citation type="journal article" date="2016" name="Nat. Commun.">
        <title>The Gonium pectorale genome demonstrates co-option of cell cycle regulation during the evolution of multicellularity.</title>
        <authorList>
            <person name="Hanschen E.R."/>
            <person name="Marriage T.N."/>
            <person name="Ferris P.J."/>
            <person name="Hamaji T."/>
            <person name="Toyoda A."/>
            <person name="Fujiyama A."/>
            <person name="Neme R."/>
            <person name="Noguchi H."/>
            <person name="Minakuchi Y."/>
            <person name="Suzuki M."/>
            <person name="Kawai-Toyooka H."/>
            <person name="Smith D.R."/>
            <person name="Sparks H."/>
            <person name="Anderson J."/>
            <person name="Bakaric R."/>
            <person name="Luria V."/>
            <person name="Karger A."/>
            <person name="Kirschner M.W."/>
            <person name="Durand P.M."/>
            <person name="Michod R.E."/>
            <person name="Nozaki H."/>
            <person name="Olson B.J."/>
        </authorList>
    </citation>
    <scope>NUCLEOTIDE SEQUENCE [LARGE SCALE GENOMIC DNA]</scope>
    <source>
        <strain evidence="3">NIES-2863</strain>
    </source>
</reference>
<name>A0A150GY43_GONPE</name>
<organism evidence="2 3">
    <name type="scientific">Gonium pectorale</name>
    <name type="common">Green alga</name>
    <dbReference type="NCBI Taxonomy" id="33097"/>
    <lineage>
        <taxon>Eukaryota</taxon>
        <taxon>Viridiplantae</taxon>
        <taxon>Chlorophyta</taxon>
        <taxon>core chlorophytes</taxon>
        <taxon>Chlorophyceae</taxon>
        <taxon>CS clade</taxon>
        <taxon>Chlamydomonadales</taxon>
        <taxon>Volvocaceae</taxon>
        <taxon>Gonium</taxon>
    </lineage>
</organism>
<evidence type="ECO:0000313" key="2">
    <source>
        <dbReference type="EMBL" id="KXZ54751.1"/>
    </source>
</evidence>
<sequence length="159" mass="18085">MVFFRNPFTALQRDSAPFAALQRDTDIETMTDAVTQDYARGTQRGMDAFVEHHSMWSQPTQFRIMQLNCGCTYFRPTNATLAFLSRFVEALAVTVIWDQALFTELLLQPAYQTRGPASVTVRVLDVEWWANSHVFMNMVCEAYTSGWEGRGVGTGRFHG</sequence>
<dbReference type="GO" id="GO:0016757">
    <property type="term" value="F:glycosyltransferase activity"/>
    <property type="evidence" value="ECO:0007669"/>
    <property type="project" value="InterPro"/>
</dbReference>
<dbReference type="Proteomes" id="UP000075714">
    <property type="component" value="Unassembled WGS sequence"/>
</dbReference>
<keyword evidence="3" id="KW-1185">Reference proteome</keyword>
<proteinExistence type="predicted"/>
<dbReference type="InterPro" id="IPR044290">
    <property type="entry name" value="RRA1/2/3"/>
</dbReference>
<feature type="domain" description="Nucleotide-diphospho-sugar transferase" evidence="1">
    <location>
        <begin position="1"/>
        <end position="128"/>
    </location>
</feature>
<dbReference type="EMBL" id="LSYV01000005">
    <property type="protein sequence ID" value="KXZ54751.1"/>
    <property type="molecule type" value="Genomic_DNA"/>
</dbReference>
<protein>
    <recommendedName>
        <fullName evidence="1">Nucleotide-diphospho-sugar transferase domain-containing protein</fullName>
    </recommendedName>
</protein>
<dbReference type="GO" id="GO:0080147">
    <property type="term" value="P:root hair cell development"/>
    <property type="evidence" value="ECO:0007669"/>
    <property type="project" value="InterPro"/>
</dbReference>
<gene>
    <name evidence="2" type="ORF">GPECTOR_4g821</name>
</gene>
<dbReference type="Pfam" id="PF03407">
    <property type="entry name" value="Nucleotid_trans"/>
    <property type="match status" value="1"/>
</dbReference>
<dbReference type="AlphaFoldDB" id="A0A150GY43"/>
<evidence type="ECO:0000313" key="3">
    <source>
        <dbReference type="Proteomes" id="UP000075714"/>
    </source>
</evidence>